<gene>
    <name evidence="1" type="ORF">MRATA1EN1_LOCUS19879</name>
</gene>
<protein>
    <submittedName>
        <fullName evidence="1">Uncharacterized protein</fullName>
    </submittedName>
</protein>
<accession>A0ABN8ZAI7</accession>
<organism evidence="1 2">
    <name type="scientific">Rangifer tarandus platyrhynchus</name>
    <name type="common">Svalbard reindeer</name>
    <dbReference type="NCBI Taxonomy" id="3082113"/>
    <lineage>
        <taxon>Eukaryota</taxon>
        <taxon>Metazoa</taxon>
        <taxon>Chordata</taxon>
        <taxon>Craniata</taxon>
        <taxon>Vertebrata</taxon>
        <taxon>Euteleostomi</taxon>
        <taxon>Mammalia</taxon>
        <taxon>Eutheria</taxon>
        <taxon>Laurasiatheria</taxon>
        <taxon>Artiodactyla</taxon>
        <taxon>Ruminantia</taxon>
        <taxon>Pecora</taxon>
        <taxon>Cervidae</taxon>
        <taxon>Odocoileinae</taxon>
        <taxon>Rangifer</taxon>
    </lineage>
</organism>
<evidence type="ECO:0000313" key="1">
    <source>
        <dbReference type="EMBL" id="CAI9170917.1"/>
    </source>
</evidence>
<dbReference type="Proteomes" id="UP001176941">
    <property type="component" value="Chromosome 3"/>
</dbReference>
<reference evidence="1" key="1">
    <citation type="submission" date="2023-04" db="EMBL/GenBank/DDBJ databases">
        <authorList>
            <consortium name="ELIXIR-Norway"/>
        </authorList>
    </citation>
    <scope>NUCLEOTIDE SEQUENCE [LARGE SCALE GENOMIC DNA]</scope>
</reference>
<proteinExistence type="predicted"/>
<sequence length="76" mass="7882">MRSSVTGCLRQMTAEASGRWVQPLPHMHVMEPGALEASVLPAQVRAPGEAACAAGARLGAPQNRGGKAFSHAVSFL</sequence>
<dbReference type="EMBL" id="OX459939">
    <property type="protein sequence ID" value="CAI9170917.1"/>
    <property type="molecule type" value="Genomic_DNA"/>
</dbReference>
<evidence type="ECO:0000313" key="2">
    <source>
        <dbReference type="Proteomes" id="UP001176941"/>
    </source>
</evidence>
<keyword evidence="2" id="KW-1185">Reference proteome</keyword>
<name>A0ABN8ZAI7_RANTA</name>